<keyword evidence="3" id="KW-1185">Reference proteome</keyword>
<evidence type="ECO:0000313" key="3">
    <source>
        <dbReference type="Proteomes" id="UP000569914"/>
    </source>
</evidence>
<dbReference type="Proteomes" id="UP000569914">
    <property type="component" value="Unassembled WGS sequence"/>
</dbReference>
<accession>A0A7Y9I3G4</accession>
<name>A0A7Y9I3G4_9ACTN</name>
<dbReference type="Pfam" id="PF04294">
    <property type="entry name" value="VanW"/>
    <property type="match status" value="1"/>
</dbReference>
<dbReference type="InterPro" id="IPR007391">
    <property type="entry name" value="Vancomycin_resist_VanW"/>
</dbReference>
<dbReference type="PANTHER" id="PTHR35788">
    <property type="entry name" value="EXPORTED PROTEIN-RELATED"/>
    <property type="match status" value="1"/>
</dbReference>
<evidence type="ECO:0000256" key="1">
    <source>
        <dbReference type="SAM" id="MobiDB-lite"/>
    </source>
</evidence>
<dbReference type="RefSeq" id="WP_179748300.1">
    <property type="nucleotide sequence ID" value="NZ_JACCBU010000001.1"/>
</dbReference>
<feature type="region of interest" description="Disordered" evidence="1">
    <location>
        <begin position="1"/>
        <end position="37"/>
    </location>
</feature>
<gene>
    <name evidence="2" type="ORF">BKA15_000817</name>
</gene>
<reference evidence="2 3" key="1">
    <citation type="submission" date="2020-07" db="EMBL/GenBank/DDBJ databases">
        <title>Sequencing the genomes of 1000 actinobacteria strains.</title>
        <authorList>
            <person name="Klenk H.-P."/>
        </authorList>
    </citation>
    <scope>NUCLEOTIDE SEQUENCE [LARGE SCALE GENOMIC DNA]</scope>
    <source>
        <strain evidence="2 3">DSM 22083</strain>
    </source>
</reference>
<dbReference type="EMBL" id="JACCBU010000001">
    <property type="protein sequence ID" value="NYE69488.1"/>
    <property type="molecule type" value="Genomic_DNA"/>
</dbReference>
<evidence type="ECO:0000313" key="2">
    <source>
        <dbReference type="EMBL" id="NYE69488.1"/>
    </source>
</evidence>
<proteinExistence type="predicted"/>
<organism evidence="2 3">
    <name type="scientific">Microlunatus parietis</name>
    <dbReference type="NCBI Taxonomy" id="682979"/>
    <lineage>
        <taxon>Bacteria</taxon>
        <taxon>Bacillati</taxon>
        <taxon>Actinomycetota</taxon>
        <taxon>Actinomycetes</taxon>
        <taxon>Propionibacteriales</taxon>
        <taxon>Propionibacteriaceae</taxon>
        <taxon>Microlunatus</taxon>
    </lineage>
</organism>
<dbReference type="AlphaFoldDB" id="A0A7Y9I3G4"/>
<dbReference type="PANTHER" id="PTHR35788:SF1">
    <property type="entry name" value="EXPORTED PROTEIN"/>
    <property type="match status" value="1"/>
</dbReference>
<protein>
    <submittedName>
        <fullName evidence="2">Vancomycin resistance protein VanW</fullName>
    </submittedName>
</protein>
<comment type="caution">
    <text evidence="2">The sequence shown here is derived from an EMBL/GenBank/DDBJ whole genome shotgun (WGS) entry which is preliminary data.</text>
</comment>
<dbReference type="InterPro" id="IPR052913">
    <property type="entry name" value="Glycopeptide_resist_protein"/>
</dbReference>
<sequence>MRVEFDHAGGDGAAAVRQAQGTAEDRAPGAGGKEAALPDGFRLPAALRERKARLTERFPVLFPAAVALRRLRRRAYWAASGIEWASRRQAEDLPVRVKHHESLLLRKLGQSEMWMQHNKVTNLRLAVERLDGLIIEPGQEFSFCRTVGKTSRRKGYIEGMLLDNGEAKAGVGGGICQLANLLHWLVLHTPLVVTERSEHSFDPFPDDGRVLPWGVGCTIYYNYVDFRFRNEGPATYQLRVSVGDRHLVGEIRSDRPQNESYKVFAVDEQFVPYRGQWYRMNEIWRNVIDRRTGDQVRKELIKENCAMIKYPPPGVAAAARRPAGLGEAEVVQ</sequence>